<feature type="transmembrane region" description="Helical" evidence="9">
    <location>
        <begin position="105"/>
        <end position="123"/>
    </location>
</feature>
<evidence type="ECO:0000256" key="5">
    <source>
        <dbReference type="ARBA" id="ARBA00023136"/>
    </source>
</evidence>
<evidence type="ECO:0000259" key="10">
    <source>
        <dbReference type="PROSITE" id="PS50262"/>
    </source>
</evidence>
<keyword evidence="2 9" id="KW-0812">Transmembrane</keyword>
<dbReference type="CDD" id="cd15097">
    <property type="entry name" value="7tmA_Gal2_Gal3_R"/>
    <property type="match status" value="1"/>
</dbReference>
<dbReference type="InterPro" id="IPR000405">
    <property type="entry name" value="Galanin_rcpt"/>
</dbReference>
<feature type="transmembrane region" description="Helical" evidence="9">
    <location>
        <begin position="27"/>
        <end position="52"/>
    </location>
</feature>
<evidence type="ECO:0000313" key="12">
    <source>
        <dbReference type="Proteomes" id="UP000237246"/>
    </source>
</evidence>
<feature type="transmembrane region" description="Helical" evidence="9">
    <location>
        <begin position="64"/>
        <end position="85"/>
    </location>
</feature>
<keyword evidence="3 9" id="KW-1133">Transmembrane helix</keyword>
<keyword evidence="8" id="KW-0807">Transducer</keyword>
<keyword evidence="6" id="KW-1015">Disulfide bond</keyword>
<dbReference type="SUPFAM" id="SSF81321">
    <property type="entry name" value="Family A G protein-coupled receptor-like"/>
    <property type="match status" value="1"/>
</dbReference>
<dbReference type="GO" id="GO:0004930">
    <property type="term" value="F:G protein-coupled receptor activity"/>
    <property type="evidence" value="ECO:0007669"/>
    <property type="project" value="UniProtKB-KW"/>
</dbReference>
<keyword evidence="5 9" id="KW-0472">Membrane</keyword>
<dbReference type="PANTHER" id="PTHR45695:SF31">
    <property type="entry name" value="LOC100125055 PROTEIN"/>
    <property type="match status" value="1"/>
</dbReference>
<reference evidence="11 12" key="1">
    <citation type="submission" date="2018-01" db="EMBL/GenBank/DDBJ databases">
        <title>Comparison of the Chinese Bamboo Partridge and Red Junglefowl genome sequences highlights the importance of demography in genome evolution.</title>
        <authorList>
            <person name="Tiley G.P."/>
            <person name="Kimball R.T."/>
            <person name="Braun E.L."/>
            <person name="Burleigh J.G."/>
        </authorList>
    </citation>
    <scope>NUCLEOTIDE SEQUENCE [LARGE SCALE GENOMIC DNA]</scope>
    <source>
        <strain evidence="11">RTK389</strain>
        <tissue evidence="11">Blood</tissue>
    </source>
</reference>
<dbReference type="Proteomes" id="UP000237246">
    <property type="component" value="Unassembled WGS sequence"/>
</dbReference>
<organism evidence="11 12">
    <name type="scientific">Bambusicola thoracicus</name>
    <name type="common">Chinese bamboo-partridge</name>
    <name type="synonym">Perdix thoracica</name>
    <dbReference type="NCBI Taxonomy" id="9083"/>
    <lineage>
        <taxon>Eukaryota</taxon>
        <taxon>Metazoa</taxon>
        <taxon>Chordata</taxon>
        <taxon>Craniata</taxon>
        <taxon>Vertebrata</taxon>
        <taxon>Euteleostomi</taxon>
        <taxon>Archelosauria</taxon>
        <taxon>Archosauria</taxon>
        <taxon>Dinosauria</taxon>
        <taxon>Saurischia</taxon>
        <taxon>Theropoda</taxon>
        <taxon>Coelurosauria</taxon>
        <taxon>Aves</taxon>
        <taxon>Neognathae</taxon>
        <taxon>Galloanserae</taxon>
        <taxon>Galliformes</taxon>
        <taxon>Phasianidae</taxon>
        <taxon>Perdicinae</taxon>
        <taxon>Bambusicola</taxon>
    </lineage>
</organism>
<dbReference type="Gene3D" id="1.20.1070.10">
    <property type="entry name" value="Rhodopsin 7-helix transmembrane proteins"/>
    <property type="match status" value="1"/>
</dbReference>
<feature type="transmembrane region" description="Helical" evidence="9">
    <location>
        <begin position="299"/>
        <end position="323"/>
    </location>
</feature>
<keyword evidence="4" id="KW-0297">G-protein coupled receptor</keyword>
<keyword evidence="12" id="KW-1185">Reference proteome</keyword>
<feature type="transmembrane region" description="Helical" evidence="9">
    <location>
        <begin position="251"/>
        <end position="269"/>
    </location>
</feature>
<evidence type="ECO:0000256" key="6">
    <source>
        <dbReference type="ARBA" id="ARBA00023157"/>
    </source>
</evidence>
<feature type="transmembrane region" description="Helical" evidence="9">
    <location>
        <begin position="202"/>
        <end position="223"/>
    </location>
</feature>
<sequence>MMEHEDFTSLAGYWNSSDSYQFSPASVIVPVVFSLIFLLGTVGNSLVLAVLLRNRQMGHNTTNLFILNLSLADFFFIVFCVPFQATIYSLEGWVFGSFICKAVHFFIYLTMYASSFTLAAVSVDSTKPPSLLSDIYLQHLQECKANMGKEIPICCLFPLLPNVCNSVDHQRQFCQLCPMVLPGDGYLAIRYPLRSRELRTPYNAVAAMAVIWGLSVVFAGPYLSYYDLIEWESSYICMPGWEEWRRKVMDTSTFAFGYVIPVLVISLSYTRTIKYLWTAVEPLEDMSESKKAKRKVTKMIIIVTILFCLCWLPYHVVILRYLYGDFPFNQATYAFRLLSHCMAYANSCLNPIVYALVSKHFRKGFKKVFSCLLRKKHRNKVHVLHAAHTVPGFEAGSTEVSQVHEENNRCEMNPDSLAVSSGSSKHLHLS</sequence>
<evidence type="ECO:0000256" key="1">
    <source>
        <dbReference type="ARBA" id="ARBA00004141"/>
    </source>
</evidence>
<feature type="domain" description="G-protein coupled receptors family 1 profile" evidence="10">
    <location>
        <begin position="43"/>
        <end position="354"/>
    </location>
</feature>
<feature type="transmembrane region" description="Helical" evidence="9">
    <location>
        <begin position="335"/>
        <end position="357"/>
    </location>
</feature>
<protein>
    <recommendedName>
        <fullName evidence="10">G-protein coupled receptors family 1 profile domain-containing protein</fullName>
    </recommendedName>
</protein>
<dbReference type="GO" id="GO:0005886">
    <property type="term" value="C:plasma membrane"/>
    <property type="evidence" value="ECO:0007669"/>
    <property type="project" value="TreeGrafter"/>
</dbReference>
<dbReference type="PROSITE" id="PS50262">
    <property type="entry name" value="G_PROTEIN_RECEP_F1_2"/>
    <property type="match status" value="1"/>
</dbReference>
<dbReference type="InterPro" id="IPR000276">
    <property type="entry name" value="GPCR_Rhodpsn"/>
</dbReference>
<dbReference type="InterPro" id="IPR017452">
    <property type="entry name" value="GPCR_Rhodpsn_7TM"/>
</dbReference>
<evidence type="ECO:0000256" key="4">
    <source>
        <dbReference type="ARBA" id="ARBA00023040"/>
    </source>
</evidence>
<gene>
    <name evidence="11" type="ORF">CIB84_007572</name>
</gene>
<proteinExistence type="predicted"/>
<dbReference type="Pfam" id="PF00001">
    <property type="entry name" value="7tm_1"/>
    <property type="match status" value="2"/>
</dbReference>
<name>A0A2P4SX30_BAMTH</name>
<dbReference type="OrthoDB" id="5964776at2759"/>
<dbReference type="PANTHER" id="PTHR45695">
    <property type="entry name" value="LEUCOKININ RECEPTOR-RELATED"/>
    <property type="match status" value="1"/>
</dbReference>
<dbReference type="PRINTS" id="PR00663">
    <property type="entry name" value="GALANINR"/>
</dbReference>
<keyword evidence="7" id="KW-0675">Receptor</keyword>
<comment type="caution">
    <text evidence="11">The sequence shown here is derived from an EMBL/GenBank/DDBJ whole genome shotgun (WGS) entry which is preliminary data.</text>
</comment>
<accession>A0A2P4SX30</accession>
<evidence type="ECO:0000256" key="7">
    <source>
        <dbReference type="ARBA" id="ARBA00023170"/>
    </source>
</evidence>
<evidence type="ECO:0000256" key="9">
    <source>
        <dbReference type="SAM" id="Phobius"/>
    </source>
</evidence>
<dbReference type="PRINTS" id="PR00237">
    <property type="entry name" value="GPCRRHODOPSN"/>
</dbReference>
<dbReference type="EMBL" id="PPHD01018484">
    <property type="protein sequence ID" value="POI28678.1"/>
    <property type="molecule type" value="Genomic_DNA"/>
</dbReference>
<evidence type="ECO:0000256" key="3">
    <source>
        <dbReference type="ARBA" id="ARBA00022989"/>
    </source>
</evidence>
<evidence type="ECO:0000313" key="11">
    <source>
        <dbReference type="EMBL" id="POI28678.1"/>
    </source>
</evidence>
<dbReference type="AlphaFoldDB" id="A0A2P4SX30"/>
<dbReference type="SMART" id="SM01381">
    <property type="entry name" value="7TM_GPCR_Srsx"/>
    <property type="match status" value="1"/>
</dbReference>
<evidence type="ECO:0000256" key="2">
    <source>
        <dbReference type="ARBA" id="ARBA00022692"/>
    </source>
</evidence>
<comment type="subcellular location">
    <subcellularLocation>
        <location evidence="1">Membrane</location>
        <topology evidence="1">Multi-pass membrane protein</topology>
    </subcellularLocation>
</comment>
<evidence type="ECO:0000256" key="8">
    <source>
        <dbReference type="ARBA" id="ARBA00023224"/>
    </source>
</evidence>